<reference evidence="1" key="1">
    <citation type="submission" date="2018-05" db="EMBL/GenBank/DDBJ databases">
        <authorList>
            <person name="Lanie J.A."/>
            <person name="Ng W.-L."/>
            <person name="Kazmierczak K.M."/>
            <person name="Andrzejewski T.M."/>
            <person name="Davidsen T.M."/>
            <person name="Wayne K.J."/>
            <person name="Tettelin H."/>
            <person name="Glass J.I."/>
            <person name="Rusch D."/>
            <person name="Podicherti R."/>
            <person name="Tsui H.-C.T."/>
            <person name="Winkler M.E."/>
        </authorList>
    </citation>
    <scope>NUCLEOTIDE SEQUENCE</scope>
</reference>
<dbReference type="PANTHER" id="PTHR47197">
    <property type="entry name" value="PROTEIN NIRF"/>
    <property type="match status" value="1"/>
</dbReference>
<evidence type="ECO:0008006" key="2">
    <source>
        <dbReference type="Google" id="ProtNLM"/>
    </source>
</evidence>
<organism evidence="1">
    <name type="scientific">marine metagenome</name>
    <dbReference type="NCBI Taxonomy" id="408172"/>
    <lineage>
        <taxon>unclassified sequences</taxon>
        <taxon>metagenomes</taxon>
        <taxon>ecological metagenomes</taxon>
    </lineage>
</organism>
<accession>A0A381ZSS4</accession>
<protein>
    <recommendedName>
        <fullName evidence="2">Cytochrome c domain-containing protein</fullName>
    </recommendedName>
</protein>
<dbReference type="InterPro" id="IPR015943">
    <property type="entry name" value="WD40/YVTN_repeat-like_dom_sf"/>
</dbReference>
<sequence>MPTTTCRLIVNFSLFGVFVFGLVTGAEAQTPIIVQTNAAGDNVHLIDPDSNTIVGEISGIEVNHGAAAAPDGSRFYITNEVDHTLDVVNARTLRVTHKVLLSGRPNNVAIRSDGQRVYVAIVSSPGAVDVVDANSMELVKSILTAGGVHNTFMSPDSKHVIAGSISGRNLTVIDAESEVALWTLFFDAGVRPMSFETHPDGSTRRIFVQLSNFHGFAVVNFDERREEQTRVELPTIPEEERHTEFLQGSPSHGQGVAPDGRTLWLCSKVNSHVYAYSLPDLEYLGGVHVGSHPDWLTFSPDSKYVYVANAGSNSTSVVSVETLEEVTQIPVGQVPKRVITAVIPAATVTAWSTADTGSSASVDREALDYEFYRDQVEPIFINKRGGLARCVVCHATRTRFRLQAPPPEGATWNAKQSRQNFETSRRMVVPGDPLGSRLLQLPLAEEAGGNPFHPGGKHWTSQTDPEWQTIASWIRGSRN</sequence>
<dbReference type="Pfam" id="PF02239">
    <property type="entry name" value="Cytochrom_D1"/>
    <property type="match status" value="1"/>
</dbReference>
<dbReference type="InterPro" id="IPR051200">
    <property type="entry name" value="Host-pathogen_enzymatic-act"/>
</dbReference>
<dbReference type="PANTHER" id="PTHR47197:SF3">
    <property type="entry name" value="DIHYDRO-HEME D1 DEHYDROGENASE"/>
    <property type="match status" value="1"/>
</dbReference>
<dbReference type="InterPro" id="IPR011045">
    <property type="entry name" value="N2O_reductase_N"/>
</dbReference>
<gene>
    <name evidence="1" type="ORF">METZ01_LOCUS145134</name>
</gene>
<dbReference type="SUPFAM" id="SSF50974">
    <property type="entry name" value="Nitrous oxide reductase, N-terminal domain"/>
    <property type="match status" value="1"/>
</dbReference>
<dbReference type="Gene3D" id="2.130.10.10">
    <property type="entry name" value="YVTN repeat-like/Quinoprotein amine dehydrogenase"/>
    <property type="match status" value="2"/>
</dbReference>
<dbReference type="InterPro" id="IPR011964">
    <property type="entry name" value="YVTN_b-propeller_repeat"/>
</dbReference>
<proteinExistence type="predicted"/>
<dbReference type="EMBL" id="UINC01022510">
    <property type="protein sequence ID" value="SVA92280.1"/>
    <property type="molecule type" value="Genomic_DNA"/>
</dbReference>
<evidence type="ECO:0000313" key="1">
    <source>
        <dbReference type="EMBL" id="SVA92280.1"/>
    </source>
</evidence>
<dbReference type="NCBIfam" id="TIGR02276">
    <property type="entry name" value="beta_rpt_yvtn"/>
    <property type="match status" value="1"/>
</dbReference>
<dbReference type="AlphaFoldDB" id="A0A381ZSS4"/>
<name>A0A381ZSS4_9ZZZZ</name>